<dbReference type="PROSITE" id="PS50003">
    <property type="entry name" value="PH_DOMAIN"/>
    <property type="match status" value="1"/>
</dbReference>
<dbReference type="SUPFAM" id="SSF50729">
    <property type="entry name" value="PH domain-like"/>
    <property type="match status" value="1"/>
</dbReference>
<feature type="domain" description="SH2" evidence="6">
    <location>
        <begin position="324"/>
        <end position="426"/>
    </location>
</feature>
<dbReference type="AlphaFoldDB" id="A0A653DDP6"/>
<dbReference type="Gene3D" id="3.30.505.10">
    <property type="entry name" value="SH2 domain"/>
    <property type="match status" value="1"/>
</dbReference>
<evidence type="ECO:0000256" key="5">
    <source>
        <dbReference type="SAM" id="MobiDB-lite"/>
    </source>
</evidence>
<comment type="similarity">
    <text evidence="1">Belongs to the SH2B adapter family.</text>
</comment>
<dbReference type="InterPro" id="IPR001849">
    <property type="entry name" value="PH_domain"/>
</dbReference>
<dbReference type="InterPro" id="IPR000980">
    <property type="entry name" value="SH2"/>
</dbReference>
<dbReference type="GO" id="GO:0005068">
    <property type="term" value="F:transmembrane receptor protein tyrosine kinase adaptor activity"/>
    <property type="evidence" value="ECO:0007669"/>
    <property type="project" value="TreeGrafter"/>
</dbReference>
<feature type="domain" description="PH" evidence="7">
    <location>
        <begin position="147"/>
        <end position="257"/>
    </location>
</feature>
<dbReference type="Gene3D" id="6.10.140.110">
    <property type="match status" value="1"/>
</dbReference>
<evidence type="ECO:0000256" key="2">
    <source>
        <dbReference type="ARBA" id="ARBA00022553"/>
    </source>
</evidence>
<dbReference type="Pfam" id="PF00017">
    <property type="entry name" value="SH2"/>
    <property type="match status" value="1"/>
</dbReference>
<dbReference type="PROSITE" id="PS50001">
    <property type="entry name" value="SH2"/>
    <property type="match status" value="1"/>
</dbReference>
<evidence type="ECO:0000256" key="4">
    <source>
        <dbReference type="PROSITE-ProRule" id="PRU00191"/>
    </source>
</evidence>
<keyword evidence="2" id="KW-0597">Phosphoprotein</keyword>
<keyword evidence="9" id="KW-1185">Reference proteome</keyword>
<evidence type="ECO:0000313" key="8">
    <source>
        <dbReference type="EMBL" id="VEN58118.1"/>
    </source>
</evidence>
<dbReference type="InterPro" id="IPR011993">
    <property type="entry name" value="PH-like_dom_sf"/>
</dbReference>
<dbReference type="SUPFAM" id="SSF109805">
    <property type="entry name" value="Phenylalanine zipper"/>
    <property type="match status" value="1"/>
</dbReference>
<dbReference type="InterPro" id="IPR035057">
    <property type="entry name" value="SH2B1_SH2"/>
</dbReference>
<dbReference type="InterPro" id="IPR036290">
    <property type="entry name" value="Phe_ZIP_sf"/>
</dbReference>
<dbReference type="SMART" id="SM00233">
    <property type="entry name" value="PH"/>
    <property type="match status" value="1"/>
</dbReference>
<feature type="compositionally biased region" description="Low complexity" evidence="5">
    <location>
        <begin position="459"/>
        <end position="473"/>
    </location>
</feature>
<dbReference type="InterPro" id="IPR030523">
    <property type="entry name" value="SH2B"/>
</dbReference>
<dbReference type="PANTHER" id="PTHR10872">
    <property type="entry name" value="SH2B ADAPTER PROTEIN"/>
    <property type="match status" value="1"/>
</dbReference>
<dbReference type="OrthoDB" id="10047184at2759"/>
<feature type="compositionally biased region" description="Low complexity" evidence="5">
    <location>
        <begin position="480"/>
        <end position="489"/>
    </location>
</feature>
<dbReference type="CDD" id="cd10346">
    <property type="entry name" value="SH2_SH2B_family"/>
    <property type="match status" value="1"/>
</dbReference>
<feature type="region of interest" description="Disordered" evidence="5">
    <location>
        <begin position="428"/>
        <end position="504"/>
    </location>
</feature>
<dbReference type="SMART" id="SM00252">
    <property type="entry name" value="SH2"/>
    <property type="match status" value="1"/>
</dbReference>
<evidence type="ECO:0000259" key="6">
    <source>
        <dbReference type="PROSITE" id="PS50001"/>
    </source>
</evidence>
<organism evidence="8 9">
    <name type="scientific">Callosobruchus maculatus</name>
    <name type="common">Southern cowpea weevil</name>
    <name type="synonym">Pulse bruchid</name>
    <dbReference type="NCBI Taxonomy" id="64391"/>
    <lineage>
        <taxon>Eukaryota</taxon>
        <taxon>Metazoa</taxon>
        <taxon>Ecdysozoa</taxon>
        <taxon>Arthropoda</taxon>
        <taxon>Hexapoda</taxon>
        <taxon>Insecta</taxon>
        <taxon>Pterygota</taxon>
        <taxon>Neoptera</taxon>
        <taxon>Endopterygota</taxon>
        <taxon>Coleoptera</taxon>
        <taxon>Polyphaga</taxon>
        <taxon>Cucujiformia</taxon>
        <taxon>Chrysomeloidea</taxon>
        <taxon>Chrysomelidae</taxon>
        <taxon>Bruchinae</taxon>
        <taxon>Bruchini</taxon>
        <taxon>Callosobruchus</taxon>
    </lineage>
</organism>
<dbReference type="GO" id="GO:0035556">
    <property type="term" value="P:intracellular signal transduction"/>
    <property type="evidence" value="ECO:0007669"/>
    <property type="project" value="TreeGrafter"/>
</dbReference>
<dbReference type="Gene3D" id="2.30.29.30">
    <property type="entry name" value="Pleckstrin-homology domain (PH domain)/Phosphotyrosine-binding domain (PTB)"/>
    <property type="match status" value="1"/>
</dbReference>
<dbReference type="PRINTS" id="PR00401">
    <property type="entry name" value="SH2DOMAIN"/>
</dbReference>
<evidence type="ECO:0000256" key="3">
    <source>
        <dbReference type="ARBA" id="ARBA00022999"/>
    </source>
</evidence>
<dbReference type="SUPFAM" id="SSF55550">
    <property type="entry name" value="SH2 domain"/>
    <property type="match status" value="1"/>
</dbReference>
<dbReference type="Pfam" id="PF00169">
    <property type="entry name" value="PH"/>
    <property type="match status" value="1"/>
</dbReference>
<proteinExistence type="inferred from homology"/>
<sequence>MAGAPDRDPAVETAAWVEFCERHAQVAAQDFSRSCMQFISINLCESTRATVTHKDFLRKFIESFTEQFEMDFNKRRLQHTKISNGVGSKNEDDIIEEDGSPKMQHKPFFRRLSFKMLRKSKDLFHKQHSEDVDLAHSKTKLAKIVVECRKEGIVNYSTPESLDQPGGPPKWEKCRLQLVKATGGYMLEFYSPPKNPKPRCGVFCALITEARETTALEMPDHENTFVLKASNNMEFVIEAHDTDDMRSWLATIRYCMRSGGPGSVGAEVCGHDHVDAPDLPPRHIVPRGGDRLSSSSNFDICPSTGDAFNSMETDIGQTLRKELWFHGTLGRSEAAQQVLHDGAAGHGRFLVRQSETRTGEFVLTFNFQGRAKHLRMTINDQGQCRVQHFWFQSIYEMLEHFRSQPIPLESGGNSDVTLTDYILNPNARQQHTGSMGRSPSAPVATTPSQSTQHQPSAPAPGAVGTAATALGSPVVGGGTTSPPHGTPTVAAAPSLTNGHDRRVPPVPEVRQVQTYNGSVRTQDTSLEIQAVAASRAIENQYSFV</sequence>
<evidence type="ECO:0000313" key="9">
    <source>
        <dbReference type="Proteomes" id="UP000410492"/>
    </source>
</evidence>
<reference evidence="8 9" key="1">
    <citation type="submission" date="2019-01" db="EMBL/GenBank/DDBJ databases">
        <authorList>
            <person name="Sayadi A."/>
        </authorList>
    </citation>
    <scope>NUCLEOTIDE SEQUENCE [LARGE SCALE GENOMIC DNA]</scope>
</reference>
<dbReference type="FunFam" id="2.30.29.30:FF:000354">
    <property type="entry name" value="Lnk, isoform D"/>
    <property type="match status" value="1"/>
</dbReference>
<dbReference type="FunFam" id="3.30.505.10:FF:000008">
    <property type="entry name" value="SH2B adapter protein 1 isoform 2"/>
    <property type="match status" value="1"/>
</dbReference>
<protein>
    <recommendedName>
        <fullName evidence="10">SH2 domain-containing protein</fullName>
    </recommendedName>
</protein>
<dbReference type="EMBL" id="CAACVG010011464">
    <property type="protein sequence ID" value="VEN58118.1"/>
    <property type="molecule type" value="Genomic_DNA"/>
</dbReference>
<dbReference type="CDD" id="cd01231">
    <property type="entry name" value="PH_SH2B_family"/>
    <property type="match status" value="1"/>
</dbReference>
<dbReference type="InterPro" id="IPR036860">
    <property type="entry name" value="SH2_dom_sf"/>
</dbReference>
<dbReference type="PANTHER" id="PTHR10872:SF2">
    <property type="entry name" value="LNK, ISOFORM D"/>
    <property type="match status" value="1"/>
</dbReference>
<evidence type="ECO:0008006" key="10">
    <source>
        <dbReference type="Google" id="ProtNLM"/>
    </source>
</evidence>
<name>A0A653DDP6_CALMS</name>
<keyword evidence="3 4" id="KW-0727">SH2 domain</keyword>
<dbReference type="InterPro" id="IPR015012">
    <property type="entry name" value="Phe_ZIP"/>
</dbReference>
<evidence type="ECO:0000256" key="1">
    <source>
        <dbReference type="ARBA" id="ARBA00010220"/>
    </source>
</evidence>
<dbReference type="GO" id="GO:0005886">
    <property type="term" value="C:plasma membrane"/>
    <property type="evidence" value="ECO:0007669"/>
    <property type="project" value="TreeGrafter"/>
</dbReference>
<evidence type="ECO:0000259" key="7">
    <source>
        <dbReference type="PROSITE" id="PS50003"/>
    </source>
</evidence>
<dbReference type="Proteomes" id="UP000410492">
    <property type="component" value="Unassembled WGS sequence"/>
</dbReference>
<accession>A0A653DDP6</accession>
<dbReference type="Pfam" id="PF08916">
    <property type="entry name" value="Phe_ZIP"/>
    <property type="match status" value="1"/>
</dbReference>
<gene>
    <name evidence="8" type="ORF">CALMAC_LOCUS16559</name>
</gene>
<feature type="compositionally biased region" description="Polar residues" evidence="5">
    <location>
        <begin position="428"/>
        <end position="455"/>
    </location>
</feature>